<dbReference type="PANTHER" id="PTHR42878">
    <property type="entry name" value="TWO-COMPONENT HISTIDINE KINASE"/>
    <property type="match status" value="1"/>
</dbReference>
<protein>
    <recommendedName>
        <fullName evidence="2">histidine kinase</fullName>
        <ecNumber evidence="2">2.7.13.3</ecNumber>
    </recommendedName>
</protein>
<organism evidence="8 9">
    <name type="scientific">Geotalea uraniireducens (strain Rf4)</name>
    <name type="common">Geobacter uraniireducens</name>
    <dbReference type="NCBI Taxonomy" id="351605"/>
    <lineage>
        <taxon>Bacteria</taxon>
        <taxon>Pseudomonadati</taxon>
        <taxon>Thermodesulfobacteriota</taxon>
        <taxon>Desulfuromonadia</taxon>
        <taxon>Geobacterales</taxon>
        <taxon>Geobacteraceae</taxon>
        <taxon>Geotalea</taxon>
    </lineage>
</organism>
<evidence type="ECO:0000256" key="2">
    <source>
        <dbReference type="ARBA" id="ARBA00012438"/>
    </source>
</evidence>
<evidence type="ECO:0000259" key="7">
    <source>
        <dbReference type="PROSITE" id="PS50109"/>
    </source>
</evidence>
<dbReference type="Pfam" id="PF02518">
    <property type="entry name" value="HATPase_c"/>
    <property type="match status" value="1"/>
</dbReference>
<evidence type="ECO:0000256" key="1">
    <source>
        <dbReference type="ARBA" id="ARBA00000085"/>
    </source>
</evidence>
<dbReference type="InterPro" id="IPR003594">
    <property type="entry name" value="HATPase_dom"/>
</dbReference>
<dbReference type="STRING" id="351605.Gura_0053"/>
<dbReference type="KEGG" id="gur:Gura_0053"/>
<sequence>MHDDSNNTNLIRITTRIAATVAAAVTLTMPLGYFAVSYQYMVGSLETASEVSAYNISKVISANPELWRYETVRLDELLVRRQPTCRAETRRIIDNQGNLVAESANSLTPPIVKRSYPLKDAGADVGKIEISRSLNPILLRTALVSFLGFVLGMTVFITLRVLPKRAINELKRTEEKLHRYARELKESNEDLKNFAYIVSHDLRAPLVNIKGFAGELSAGLKELEVIKESGVCRFEGNDGERVDKILGTEVPEALDFINSSVNRMDALINSILKLSRLGHRELKPEPVDVKELVATILKTLTHQLEQHSAEVVLGALPELVADRTSLEQIMGNLLDNAVKYFDPQRPGRLEICTESGVDEVVFHLRDNGRGISKDDIQKVFEIFRRAGKQDVQGDGMGLAYVKTLVRRLGGRIWCKSELGIGTTFSFAIPKSDRLPGNERGDFAL</sequence>
<evidence type="ECO:0000313" key="8">
    <source>
        <dbReference type="EMBL" id="ABQ24271.1"/>
    </source>
</evidence>
<dbReference type="AlphaFoldDB" id="A5GDS6"/>
<dbReference type="SMART" id="SM00388">
    <property type="entry name" value="HisKA"/>
    <property type="match status" value="1"/>
</dbReference>
<dbReference type="RefSeq" id="WP_011937000.1">
    <property type="nucleotide sequence ID" value="NC_009483.1"/>
</dbReference>
<keyword evidence="6" id="KW-0812">Transmembrane</keyword>
<dbReference type="EMBL" id="CP000698">
    <property type="protein sequence ID" value="ABQ24271.1"/>
    <property type="molecule type" value="Genomic_DNA"/>
</dbReference>
<dbReference type="PROSITE" id="PS50109">
    <property type="entry name" value="HIS_KIN"/>
    <property type="match status" value="1"/>
</dbReference>
<name>A5GDS6_GEOUR</name>
<evidence type="ECO:0000256" key="5">
    <source>
        <dbReference type="ARBA" id="ARBA00022777"/>
    </source>
</evidence>
<dbReference type="InterPro" id="IPR050351">
    <property type="entry name" value="BphY/WalK/GraS-like"/>
</dbReference>
<gene>
    <name evidence="8" type="ordered locus">Gura_0053</name>
</gene>
<dbReference type="InterPro" id="IPR004358">
    <property type="entry name" value="Sig_transdc_His_kin-like_C"/>
</dbReference>
<feature type="domain" description="Histidine kinase" evidence="7">
    <location>
        <begin position="197"/>
        <end position="432"/>
    </location>
</feature>
<dbReference type="FunFam" id="3.30.565.10:FF:000006">
    <property type="entry name" value="Sensor histidine kinase WalK"/>
    <property type="match status" value="1"/>
</dbReference>
<dbReference type="GO" id="GO:0007234">
    <property type="term" value="P:osmosensory signaling via phosphorelay pathway"/>
    <property type="evidence" value="ECO:0007669"/>
    <property type="project" value="TreeGrafter"/>
</dbReference>
<evidence type="ECO:0000313" key="9">
    <source>
        <dbReference type="Proteomes" id="UP000006695"/>
    </source>
</evidence>
<dbReference type="GO" id="GO:0000156">
    <property type="term" value="F:phosphorelay response regulator activity"/>
    <property type="evidence" value="ECO:0007669"/>
    <property type="project" value="TreeGrafter"/>
</dbReference>
<feature type="transmembrane region" description="Helical" evidence="6">
    <location>
        <begin position="17"/>
        <end position="36"/>
    </location>
</feature>
<dbReference type="GO" id="GO:0000155">
    <property type="term" value="F:phosphorelay sensor kinase activity"/>
    <property type="evidence" value="ECO:0007669"/>
    <property type="project" value="InterPro"/>
</dbReference>
<evidence type="ECO:0000256" key="3">
    <source>
        <dbReference type="ARBA" id="ARBA00022553"/>
    </source>
</evidence>
<comment type="catalytic activity">
    <reaction evidence="1">
        <text>ATP + protein L-histidine = ADP + protein N-phospho-L-histidine.</text>
        <dbReference type="EC" id="2.7.13.3"/>
    </reaction>
</comment>
<dbReference type="OrthoDB" id="5499652at2"/>
<keyword evidence="6" id="KW-1133">Transmembrane helix</keyword>
<dbReference type="SUPFAM" id="SSF55874">
    <property type="entry name" value="ATPase domain of HSP90 chaperone/DNA topoisomerase II/histidine kinase"/>
    <property type="match status" value="1"/>
</dbReference>
<evidence type="ECO:0000256" key="4">
    <source>
        <dbReference type="ARBA" id="ARBA00022679"/>
    </source>
</evidence>
<dbReference type="SUPFAM" id="SSF47384">
    <property type="entry name" value="Homodimeric domain of signal transducing histidine kinase"/>
    <property type="match status" value="1"/>
</dbReference>
<dbReference type="HOGENOM" id="CLU_616437_0_0_7"/>
<keyword evidence="3" id="KW-0597">Phosphoprotein</keyword>
<dbReference type="CDD" id="cd00082">
    <property type="entry name" value="HisKA"/>
    <property type="match status" value="1"/>
</dbReference>
<keyword evidence="5 8" id="KW-0418">Kinase</keyword>
<keyword evidence="6" id="KW-0472">Membrane</keyword>
<keyword evidence="4" id="KW-0808">Transferase</keyword>
<dbReference type="SMART" id="SM00387">
    <property type="entry name" value="HATPase_c"/>
    <property type="match status" value="1"/>
</dbReference>
<proteinExistence type="predicted"/>
<dbReference type="InterPro" id="IPR036890">
    <property type="entry name" value="HATPase_C_sf"/>
</dbReference>
<reference evidence="8 9" key="1">
    <citation type="submission" date="2007-05" db="EMBL/GenBank/DDBJ databases">
        <title>Complete sequence of Geobacter uraniireducens Rf4.</title>
        <authorList>
            <consortium name="US DOE Joint Genome Institute"/>
            <person name="Copeland A."/>
            <person name="Lucas S."/>
            <person name="Lapidus A."/>
            <person name="Barry K."/>
            <person name="Detter J.C."/>
            <person name="Glavina del Rio T."/>
            <person name="Hammon N."/>
            <person name="Israni S."/>
            <person name="Dalin E."/>
            <person name="Tice H."/>
            <person name="Pitluck S."/>
            <person name="Chertkov O."/>
            <person name="Brettin T."/>
            <person name="Bruce D."/>
            <person name="Han C."/>
            <person name="Schmutz J."/>
            <person name="Larimer F."/>
            <person name="Land M."/>
            <person name="Hauser L."/>
            <person name="Kyrpides N."/>
            <person name="Mikhailova N."/>
            <person name="Shelobolina E."/>
            <person name="Aklujkar M."/>
            <person name="Lovley D."/>
            <person name="Richardson P."/>
        </authorList>
    </citation>
    <scope>NUCLEOTIDE SEQUENCE [LARGE SCALE GENOMIC DNA]</scope>
    <source>
        <strain evidence="8 9">Rf4</strain>
    </source>
</reference>
<dbReference type="GO" id="GO:0030295">
    <property type="term" value="F:protein kinase activator activity"/>
    <property type="evidence" value="ECO:0007669"/>
    <property type="project" value="TreeGrafter"/>
</dbReference>
<evidence type="ECO:0000256" key="6">
    <source>
        <dbReference type="SAM" id="Phobius"/>
    </source>
</evidence>
<dbReference type="Gene3D" id="1.10.287.130">
    <property type="match status" value="1"/>
</dbReference>
<dbReference type="InterPro" id="IPR003661">
    <property type="entry name" value="HisK_dim/P_dom"/>
</dbReference>
<dbReference type="InterPro" id="IPR005467">
    <property type="entry name" value="His_kinase_dom"/>
</dbReference>
<dbReference type="Proteomes" id="UP000006695">
    <property type="component" value="Chromosome"/>
</dbReference>
<keyword evidence="9" id="KW-1185">Reference proteome</keyword>
<dbReference type="PRINTS" id="PR00344">
    <property type="entry name" value="BCTRLSENSOR"/>
</dbReference>
<accession>A5GDS6</accession>
<dbReference type="EC" id="2.7.13.3" evidence="2"/>
<dbReference type="Gene3D" id="3.30.565.10">
    <property type="entry name" value="Histidine kinase-like ATPase, C-terminal domain"/>
    <property type="match status" value="1"/>
</dbReference>
<dbReference type="PANTHER" id="PTHR42878:SF15">
    <property type="entry name" value="BACTERIOPHYTOCHROME"/>
    <property type="match status" value="1"/>
</dbReference>
<dbReference type="Pfam" id="PF00512">
    <property type="entry name" value="HisKA"/>
    <property type="match status" value="1"/>
</dbReference>
<dbReference type="InterPro" id="IPR036097">
    <property type="entry name" value="HisK_dim/P_sf"/>
</dbReference>
<feature type="transmembrane region" description="Helical" evidence="6">
    <location>
        <begin position="137"/>
        <end position="162"/>
    </location>
</feature>